<evidence type="ECO:0000313" key="2">
    <source>
        <dbReference type="EMBL" id="CAE7632739.1"/>
    </source>
</evidence>
<comment type="caution">
    <text evidence="2">The sequence shown here is derived from an EMBL/GenBank/DDBJ whole genome shotgun (WGS) entry which is preliminary data.</text>
</comment>
<dbReference type="EMBL" id="CAJNJA010029698">
    <property type="protein sequence ID" value="CAE7632739.1"/>
    <property type="molecule type" value="Genomic_DNA"/>
</dbReference>
<keyword evidence="1" id="KW-0732">Signal</keyword>
<sequence>MFGLWLIGYIILPGSPGWPKHFNGAKFHFGVLCDRQLSFIKKVKPVTGDPDHFCKNGVVLKSGETVDCDVIVCATGYDTRFAALECYKDGKAISVKDCPLYEHAIVPCFPCLISAATAFYHFGPIRGVTLAEYVVHCLRRGPLREETMQQAASPNLCTQISATSIIFTSATVLVRQWLLLFIDLWRAGVISLSAFLEIGIATWVTGVCKPLRLNVGS</sequence>
<evidence type="ECO:0008006" key="4">
    <source>
        <dbReference type="Google" id="ProtNLM"/>
    </source>
</evidence>
<feature type="signal peptide" evidence="1">
    <location>
        <begin position="1"/>
        <end position="17"/>
    </location>
</feature>
<proteinExistence type="predicted"/>
<evidence type="ECO:0000256" key="1">
    <source>
        <dbReference type="SAM" id="SignalP"/>
    </source>
</evidence>
<accession>A0A812VHL4</accession>
<gene>
    <name evidence="2" type="ORF">SNEC2469_LOCUS17837</name>
</gene>
<dbReference type="SUPFAM" id="SSF51905">
    <property type="entry name" value="FAD/NAD(P)-binding domain"/>
    <property type="match status" value="1"/>
</dbReference>
<organism evidence="2 3">
    <name type="scientific">Symbiodinium necroappetens</name>
    <dbReference type="NCBI Taxonomy" id="1628268"/>
    <lineage>
        <taxon>Eukaryota</taxon>
        <taxon>Sar</taxon>
        <taxon>Alveolata</taxon>
        <taxon>Dinophyceae</taxon>
        <taxon>Suessiales</taxon>
        <taxon>Symbiodiniaceae</taxon>
        <taxon>Symbiodinium</taxon>
    </lineage>
</organism>
<feature type="chain" id="PRO_5032556601" description="Flavin-containing monooxygenase" evidence="1">
    <location>
        <begin position="18"/>
        <end position="217"/>
    </location>
</feature>
<dbReference type="AlphaFoldDB" id="A0A812VHL4"/>
<dbReference type="Proteomes" id="UP000601435">
    <property type="component" value="Unassembled WGS sequence"/>
</dbReference>
<dbReference type="InterPro" id="IPR036188">
    <property type="entry name" value="FAD/NAD-bd_sf"/>
</dbReference>
<evidence type="ECO:0000313" key="3">
    <source>
        <dbReference type="Proteomes" id="UP000601435"/>
    </source>
</evidence>
<reference evidence="2" key="1">
    <citation type="submission" date="2021-02" db="EMBL/GenBank/DDBJ databases">
        <authorList>
            <person name="Dougan E. K."/>
            <person name="Rhodes N."/>
            <person name="Thang M."/>
            <person name="Chan C."/>
        </authorList>
    </citation>
    <scope>NUCLEOTIDE SEQUENCE</scope>
</reference>
<dbReference type="OrthoDB" id="74360at2759"/>
<name>A0A812VHL4_9DINO</name>
<keyword evidence="3" id="KW-1185">Reference proteome</keyword>
<protein>
    <recommendedName>
        <fullName evidence="4">Flavin-containing monooxygenase</fullName>
    </recommendedName>
</protein>